<keyword evidence="2" id="KW-1185">Reference proteome</keyword>
<dbReference type="Proteomes" id="UP000600365">
    <property type="component" value="Unassembled WGS sequence"/>
</dbReference>
<evidence type="ECO:0000313" key="1">
    <source>
        <dbReference type="EMBL" id="GGN57460.1"/>
    </source>
</evidence>
<gene>
    <name evidence="1" type="ORF">GCM10011579_019740</name>
</gene>
<reference evidence="1 2" key="1">
    <citation type="journal article" date="2014" name="Int. J. Syst. Evol. Microbiol.">
        <title>Complete genome sequence of Corynebacterium casei LMG S-19264T (=DSM 44701T), isolated from a smear-ripened cheese.</title>
        <authorList>
            <consortium name="US DOE Joint Genome Institute (JGI-PGF)"/>
            <person name="Walter F."/>
            <person name="Albersmeier A."/>
            <person name="Kalinowski J."/>
            <person name="Ruckert C."/>
        </authorList>
    </citation>
    <scope>NUCLEOTIDE SEQUENCE [LARGE SCALE GENOMIC DNA]</scope>
    <source>
        <strain evidence="1 2">CGMCC 4.7111</strain>
    </source>
</reference>
<dbReference type="EMBL" id="BMMM01000003">
    <property type="protein sequence ID" value="GGN57460.1"/>
    <property type="molecule type" value="Genomic_DNA"/>
</dbReference>
<comment type="caution">
    <text evidence="1">The sequence shown here is derived from an EMBL/GenBank/DDBJ whole genome shotgun (WGS) entry which is preliminary data.</text>
</comment>
<dbReference type="AlphaFoldDB" id="A0A918D1W0"/>
<name>A0A918D1W0_9ACTN</name>
<protein>
    <submittedName>
        <fullName evidence="1">Uncharacterized protein</fullName>
    </submittedName>
</protein>
<proteinExistence type="predicted"/>
<organism evidence="1 2">
    <name type="scientific">Streptomyces albiflavescens</name>
    <dbReference type="NCBI Taxonomy" id="1623582"/>
    <lineage>
        <taxon>Bacteria</taxon>
        <taxon>Bacillati</taxon>
        <taxon>Actinomycetota</taxon>
        <taxon>Actinomycetes</taxon>
        <taxon>Kitasatosporales</taxon>
        <taxon>Streptomycetaceae</taxon>
        <taxon>Streptomyces</taxon>
    </lineage>
</organism>
<sequence length="265" mass="29037">MASTRAGTPSSSARDLLLAQQFEMAMYSIGPVDCHDELSLIKQGHRVDRPLAWVSSSSDEVVVRLGQQTFLCLYGFPKNKPITVTVKAGGRTYTTPVKRVATLTAEESSQNELFNDRELEVQDIGDGLLQSGGWTFLPSDPARKAIALSGRLTLAASSGDVKTTYEVPLRWNQGAEPLDGWEHSRRMAVYGYPVGARVPIGLYRVGLERAVLERKVGEVVMPRSRVAVFSIPQDVFRVVSVEPPAGKDSYCLSVPEVRACVTWPV</sequence>
<dbReference type="RefSeq" id="WP_189185535.1">
    <property type="nucleotide sequence ID" value="NZ_BMMM01000003.1"/>
</dbReference>
<evidence type="ECO:0000313" key="2">
    <source>
        <dbReference type="Proteomes" id="UP000600365"/>
    </source>
</evidence>
<accession>A0A918D1W0</accession>